<comment type="caution">
    <text evidence="1">The sequence shown here is derived from an EMBL/GenBank/DDBJ whole genome shotgun (WGS) entry which is preliminary data.</text>
</comment>
<dbReference type="EMBL" id="JAANIU010017608">
    <property type="protein sequence ID" value="KAG1526513.1"/>
    <property type="molecule type" value="Genomic_DNA"/>
</dbReference>
<reference evidence="1 2" key="1">
    <citation type="journal article" date="2020" name="Microb. Genom.">
        <title>Genetic diversity of clinical and environmental Mucorales isolates obtained from an investigation of mucormycosis cases among solid organ transplant recipients.</title>
        <authorList>
            <person name="Nguyen M.H."/>
            <person name="Kaul D."/>
            <person name="Muto C."/>
            <person name="Cheng S.J."/>
            <person name="Richter R.A."/>
            <person name="Bruno V.M."/>
            <person name="Liu G."/>
            <person name="Beyhan S."/>
            <person name="Sundermann A.J."/>
            <person name="Mounaud S."/>
            <person name="Pasculle A.W."/>
            <person name="Nierman W.C."/>
            <person name="Driscoll E."/>
            <person name="Cumbie R."/>
            <person name="Clancy C.J."/>
            <person name="Dupont C.L."/>
        </authorList>
    </citation>
    <scope>NUCLEOTIDE SEQUENCE [LARGE SCALE GENOMIC DNA]</scope>
    <source>
        <strain evidence="1 2">GL24</strain>
    </source>
</reference>
<organism evidence="1 2">
    <name type="scientific">Rhizopus delemar</name>
    <dbReference type="NCBI Taxonomy" id="936053"/>
    <lineage>
        <taxon>Eukaryota</taxon>
        <taxon>Fungi</taxon>
        <taxon>Fungi incertae sedis</taxon>
        <taxon>Mucoromycota</taxon>
        <taxon>Mucoromycotina</taxon>
        <taxon>Mucoromycetes</taxon>
        <taxon>Mucorales</taxon>
        <taxon>Mucorineae</taxon>
        <taxon>Rhizopodaceae</taxon>
        <taxon>Rhizopus</taxon>
    </lineage>
</organism>
<gene>
    <name evidence="1" type="ORF">G6F50_018382</name>
</gene>
<dbReference type="AlphaFoldDB" id="A0A9P6XN02"/>
<proteinExistence type="predicted"/>
<sequence>MALRCLASSACCSPIRPVTRLGAGPPKDWRPATLRTGSRHAAISSSRSATCRPSCWAAAALTIWGVMSLAGIPASNACRTTAPMM</sequence>
<dbReference type="Proteomes" id="UP000740926">
    <property type="component" value="Unassembled WGS sequence"/>
</dbReference>
<protein>
    <submittedName>
        <fullName evidence="1">Uncharacterized protein</fullName>
    </submittedName>
</protein>
<evidence type="ECO:0000313" key="2">
    <source>
        <dbReference type="Proteomes" id="UP000740926"/>
    </source>
</evidence>
<accession>A0A9P6XN02</accession>
<evidence type="ECO:0000313" key="1">
    <source>
        <dbReference type="EMBL" id="KAG1526513.1"/>
    </source>
</evidence>
<keyword evidence="2" id="KW-1185">Reference proteome</keyword>
<name>A0A9P6XN02_9FUNG</name>